<evidence type="ECO:0000256" key="1">
    <source>
        <dbReference type="SAM" id="MobiDB-lite"/>
    </source>
</evidence>
<dbReference type="EnsemblMetazoa" id="HelroT177568">
    <property type="protein sequence ID" value="HelroP177568"/>
    <property type="gene ID" value="HelroG177568"/>
</dbReference>
<dbReference type="EMBL" id="KB097269">
    <property type="protein sequence ID" value="ESN97911.1"/>
    <property type="molecule type" value="Genomic_DNA"/>
</dbReference>
<dbReference type="CTD" id="20206309"/>
<dbReference type="Proteomes" id="UP000015101">
    <property type="component" value="Unassembled WGS sequence"/>
</dbReference>
<dbReference type="HOGENOM" id="CLU_2239467_0_0_1"/>
<gene>
    <name evidence="3" type="primary">20206309</name>
    <name evidence="2" type="ORF">HELRODRAFT_177568</name>
</gene>
<accession>T1FBW0</accession>
<dbReference type="EMBL" id="AMQM01006097">
    <property type="status" value="NOT_ANNOTATED_CDS"/>
    <property type="molecule type" value="Genomic_DNA"/>
</dbReference>
<sequence>MAEGSDSISANTKTSFSPSAFYQKNLSNATLQSKNHPATALSGYSTHLNSYLSRLNGTILDQCNLLLTPLHTTFNCPANPTHSPHHHRRPLSGLGGRGSILEYLN</sequence>
<keyword evidence="4" id="KW-1185">Reference proteome</keyword>
<evidence type="ECO:0000313" key="4">
    <source>
        <dbReference type="Proteomes" id="UP000015101"/>
    </source>
</evidence>
<organism evidence="3 4">
    <name type="scientific">Helobdella robusta</name>
    <name type="common">Californian leech</name>
    <dbReference type="NCBI Taxonomy" id="6412"/>
    <lineage>
        <taxon>Eukaryota</taxon>
        <taxon>Metazoa</taxon>
        <taxon>Spiralia</taxon>
        <taxon>Lophotrochozoa</taxon>
        <taxon>Annelida</taxon>
        <taxon>Clitellata</taxon>
        <taxon>Hirudinea</taxon>
        <taxon>Rhynchobdellida</taxon>
        <taxon>Glossiphoniidae</taxon>
        <taxon>Helobdella</taxon>
    </lineage>
</organism>
<reference evidence="4" key="1">
    <citation type="submission" date="2012-12" db="EMBL/GenBank/DDBJ databases">
        <authorList>
            <person name="Hellsten U."/>
            <person name="Grimwood J."/>
            <person name="Chapman J.A."/>
            <person name="Shapiro H."/>
            <person name="Aerts A."/>
            <person name="Otillar R.P."/>
            <person name="Terry A.Y."/>
            <person name="Boore J.L."/>
            <person name="Simakov O."/>
            <person name="Marletaz F."/>
            <person name="Cho S.-J."/>
            <person name="Edsinger-Gonzales E."/>
            <person name="Havlak P."/>
            <person name="Kuo D.-H."/>
            <person name="Larsson T."/>
            <person name="Lv J."/>
            <person name="Arendt D."/>
            <person name="Savage R."/>
            <person name="Osoegawa K."/>
            <person name="de Jong P."/>
            <person name="Lindberg D.R."/>
            <person name="Seaver E.C."/>
            <person name="Weisblat D.A."/>
            <person name="Putnam N.H."/>
            <person name="Grigoriev I.V."/>
            <person name="Rokhsar D.S."/>
        </authorList>
    </citation>
    <scope>NUCLEOTIDE SEQUENCE</scope>
</reference>
<evidence type="ECO:0000313" key="2">
    <source>
        <dbReference type="EMBL" id="ESN97911.1"/>
    </source>
</evidence>
<evidence type="ECO:0000313" key="3">
    <source>
        <dbReference type="EnsemblMetazoa" id="HelroP177568"/>
    </source>
</evidence>
<protein>
    <submittedName>
        <fullName evidence="2 3">Uncharacterized protein</fullName>
    </submittedName>
</protein>
<dbReference type="AlphaFoldDB" id="T1FBW0"/>
<reference evidence="3" key="3">
    <citation type="submission" date="2015-06" db="UniProtKB">
        <authorList>
            <consortium name="EnsemblMetazoa"/>
        </authorList>
    </citation>
    <scope>IDENTIFICATION</scope>
</reference>
<dbReference type="GeneID" id="20206309"/>
<reference evidence="2 4" key="2">
    <citation type="journal article" date="2013" name="Nature">
        <title>Insights into bilaterian evolution from three spiralian genomes.</title>
        <authorList>
            <person name="Simakov O."/>
            <person name="Marletaz F."/>
            <person name="Cho S.J."/>
            <person name="Edsinger-Gonzales E."/>
            <person name="Havlak P."/>
            <person name="Hellsten U."/>
            <person name="Kuo D.H."/>
            <person name="Larsson T."/>
            <person name="Lv J."/>
            <person name="Arendt D."/>
            <person name="Savage R."/>
            <person name="Osoegawa K."/>
            <person name="de Jong P."/>
            <person name="Grimwood J."/>
            <person name="Chapman J.A."/>
            <person name="Shapiro H."/>
            <person name="Aerts A."/>
            <person name="Otillar R.P."/>
            <person name="Terry A.Y."/>
            <person name="Boore J.L."/>
            <person name="Grigoriev I.V."/>
            <person name="Lindberg D.R."/>
            <person name="Seaver E.C."/>
            <person name="Weisblat D.A."/>
            <person name="Putnam N.H."/>
            <person name="Rokhsar D.S."/>
        </authorList>
    </citation>
    <scope>NUCLEOTIDE SEQUENCE</scope>
</reference>
<dbReference type="RefSeq" id="XP_009023985.1">
    <property type="nucleotide sequence ID" value="XM_009025737.1"/>
</dbReference>
<name>T1FBW0_HELRO</name>
<dbReference type="InParanoid" id="T1FBW0"/>
<dbReference type="KEGG" id="hro:HELRODRAFT_177568"/>
<proteinExistence type="predicted"/>
<feature type="region of interest" description="Disordered" evidence="1">
    <location>
        <begin position="79"/>
        <end position="98"/>
    </location>
</feature>